<dbReference type="InterPro" id="IPR051209">
    <property type="entry name" value="FAD-bind_Monooxygenase_sf"/>
</dbReference>
<dbReference type="InterPro" id="IPR020946">
    <property type="entry name" value="Flavin_mOase-like"/>
</dbReference>
<dbReference type="InterPro" id="IPR014784">
    <property type="entry name" value="Cu2_ascorb_mOase-like_C"/>
</dbReference>
<evidence type="ECO:0000256" key="1">
    <source>
        <dbReference type="ARBA" id="ARBA00010139"/>
    </source>
</evidence>
<dbReference type="SUPFAM" id="SSF49742">
    <property type="entry name" value="PHM/PNGase F"/>
    <property type="match status" value="2"/>
</dbReference>
<dbReference type="SUPFAM" id="SSF51905">
    <property type="entry name" value="FAD/NAD(P)-binding domain"/>
    <property type="match status" value="2"/>
</dbReference>
<feature type="repeat" description="NHL" evidence="8">
    <location>
        <begin position="453"/>
        <end position="493"/>
    </location>
</feature>
<dbReference type="Gene3D" id="2.120.10.30">
    <property type="entry name" value="TolB, C-terminal domain"/>
    <property type="match status" value="1"/>
</dbReference>
<feature type="region of interest" description="Disordered" evidence="10">
    <location>
        <begin position="347"/>
        <end position="387"/>
    </location>
</feature>
<name>A0ABN7SZG2_OIKDI</name>
<dbReference type="InterPro" id="IPR001258">
    <property type="entry name" value="NHL_repeat"/>
</dbReference>
<gene>
    <name evidence="14" type="ORF">OKIOD_LOCUS13988</name>
</gene>
<dbReference type="InterPro" id="IPR036939">
    <property type="entry name" value="Cu2_ascorb_mOase_N_sf"/>
</dbReference>
<keyword evidence="2 9" id="KW-0285">Flavoprotein</keyword>
<dbReference type="Gene3D" id="3.50.50.60">
    <property type="entry name" value="FAD/NAD(P)-binding domain"/>
    <property type="match status" value="2"/>
</dbReference>
<evidence type="ECO:0000256" key="6">
    <source>
        <dbReference type="ARBA" id="ARBA00023157"/>
    </source>
</evidence>
<keyword evidence="11" id="KW-0472">Membrane</keyword>
<dbReference type="Proteomes" id="UP001158576">
    <property type="component" value="Chromosome 2"/>
</dbReference>
<evidence type="ECO:0000256" key="8">
    <source>
        <dbReference type="PROSITE-ProRule" id="PRU00504"/>
    </source>
</evidence>
<comment type="similarity">
    <text evidence="1">Belongs to the FAD-binding monooxygenase family.</text>
</comment>
<keyword evidence="7" id="KW-0456">Lyase</keyword>
<reference evidence="14 15" key="1">
    <citation type="submission" date="2021-04" db="EMBL/GenBank/DDBJ databases">
        <authorList>
            <person name="Bliznina A."/>
        </authorList>
    </citation>
    <scope>NUCLEOTIDE SEQUENCE [LARGE SCALE GENOMIC DNA]</scope>
</reference>
<evidence type="ECO:0000256" key="7">
    <source>
        <dbReference type="ARBA" id="ARBA00023239"/>
    </source>
</evidence>
<dbReference type="PANTHER" id="PTHR42877:SF4">
    <property type="entry name" value="FAD_NAD(P)-BINDING DOMAIN-CONTAINING PROTEIN-RELATED"/>
    <property type="match status" value="1"/>
</dbReference>
<organism evidence="14 15">
    <name type="scientific">Oikopleura dioica</name>
    <name type="common">Tunicate</name>
    <dbReference type="NCBI Taxonomy" id="34765"/>
    <lineage>
        <taxon>Eukaryota</taxon>
        <taxon>Metazoa</taxon>
        <taxon>Chordata</taxon>
        <taxon>Tunicata</taxon>
        <taxon>Appendicularia</taxon>
        <taxon>Copelata</taxon>
        <taxon>Oikopleuridae</taxon>
        <taxon>Oikopleura</taxon>
    </lineage>
</organism>
<dbReference type="Gene3D" id="2.60.120.310">
    <property type="entry name" value="Copper type II, ascorbate-dependent monooxygenase, N-terminal domain"/>
    <property type="match status" value="1"/>
</dbReference>
<evidence type="ECO:0000256" key="4">
    <source>
        <dbReference type="ARBA" id="ARBA00022827"/>
    </source>
</evidence>
<evidence type="ECO:0000256" key="12">
    <source>
        <dbReference type="SAM" id="SignalP"/>
    </source>
</evidence>
<evidence type="ECO:0000313" key="14">
    <source>
        <dbReference type="EMBL" id="CAG5110869.1"/>
    </source>
</evidence>
<evidence type="ECO:0000256" key="9">
    <source>
        <dbReference type="RuleBase" id="RU361177"/>
    </source>
</evidence>
<keyword evidence="5 9" id="KW-0560">Oxidoreductase</keyword>
<sequence length="1327" mass="150863">MKWGPTMLKTRKFIFLGLFQMVLAEEVKLLMKGAQTHHDDEYLTTRIPVDIAFDIDLDEEIFVNKISVQTDGKVHHIIVKGCADVIDQIQPATSTFSVFCEDPKILFSWALDAGPLLLPADSSIRLGGQSNVHSINIEAHYKDKFEGIDEFTGLVVETSKEPPKKLIGIYLLGSSYFSLPVGKQTNVDIECEYDFEETIEVFAFRTHAHSNGQVITGYRYREPEGWHMIGKGNPQWPHAFYSRVGGSIELQKGDLVHATCTFFNKNDFEVFIGKDRDNEMCNLYLMYAVPYHPGALNTPSCWTMNLPTPDDIPDDLTMMTPYPGYAGEDSIKAIAAGVKQPAVPMEMKMHHHGGGDDEEDDHGDHHEADEDHHSEDPDDADEKKKISNPSKLPSIIFSISLTLLPFFQSTTTPIGKSTFPISEKWLASTRTSTDIFGKPTSIACILKVDSKSGNVVQQFGEDTFYMPHGITVTKDHVWLTDVGTHMIYKFSKDGVLLKTLGKDKEPGHEDYKFCKPADVAVDQSTGEFYIADGYCNSRIAHYSSDFQFIAEYGKESPRRGPKGAGFFHIVHDISIGPGSDLFISDRENGRVQVFDRNTKQFVKMFQNDRIGDAIYASVWSPHLASLFLINNWPQYTGKDQKGFSLFANGTLEKAYVPEKPLETAHDITLSKDGSCLFIAELRPHKVHMFHLNTKKQEQHMFARIASEKVMAVVKDKPEAFSGIFIICSIFSTRESSSTDLFFKTMAKATKKKNFRYSNERTSPNVPTCYNYTSSFFCRDRTRTLVAYFKSDSTSMYILLLKWIGIFYFSICLIAFLFNLWLRNSVTFTKQEAANLREKKFLIIGAGFSGLAVGYFFKKFKLDFLIVDRAEEIGGTWFLNRYPGAAVDVPSFLYQYSFFTKKDWPESYNCSSELFRYLKSFVRWACLEENIRLNISVENCRWNGERKLWEVEFSKEGKSSVEYFDWTIVCTGSFNEPNKPKFKDQGDFAGRIVHTGEWPKDLNVTGKRVAVIGSGSSASQTVPGLLDAGALEVTQFQRTAGFVLPRWLQFTIPSSLHFLMKIYPFDFLLRGFFWSFQEVLFLAFDFHGSFWNRGVANLAHWHRTSTIKDPVLREKLKPAEGMRFGCKRAILSTAIYEAANDPRYSLFSSKIAKFTSSGIVTEENEEISADIIVLATGFKVHYYPFLKWLDSKSPRSFYGTFDTEKPNLVYLLGPMTLLGNSSVIIMIEAQIELLLRVLKKQPQGKLKFVCRKKQVFKLGSNRGNRESTSPSGQRNTVTVGIKQARRVDRNLSGLGRRWNTFLPGRLFLLTIFCMNEERQDDFYFMPLC</sequence>
<keyword evidence="12" id="KW-0732">Signal</keyword>
<dbReference type="EC" id="1.-.-.-" evidence="9"/>
<feature type="signal peptide" evidence="12">
    <location>
        <begin position="1"/>
        <end position="24"/>
    </location>
</feature>
<dbReference type="PANTHER" id="PTHR42877">
    <property type="entry name" value="L-ORNITHINE N(5)-MONOOXYGENASE-RELATED"/>
    <property type="match status" value="1"/>
</dbReference>
<comment type="similarity">
    <text evidence="9">Belongs to the FMO family.</text>
</comment>
<dbReference type="PRINTS" id="PR00790">
    <property type="entry name" value="PAMONOXGNASE"/>
</dbReference>
<accession>A0ABN7SZG2</accession>
<dbReference type="Pfam" id="PF01436">
    <property type="entry name" value="NHL"/>
    <property type="match status" value="1"/>
</dbReference>
<dbReference type="SUPFAM" id="SSF101898">
    <property type="entry name" value="NHL repeat"/>
    <property type="match status" value="1"/>
</dbReference>
<keyword evidence="11" id="KW-1133">Transmembrane helix</keyword>
<feature type="chain" id="PRO_5045042932" description="Flavin-containing monooxygenase" evidence="12">
    <location>
        <begin position="25"/>
        <end position="1327"/>
    </location>
</feature>
<proteinExistence type="inferred from homology"/>
<feature type="transmembrane region" description="Helical" evidence="11">
    <location>
        <begin position="840"/>
        <end position="856"/>
    </location>
</feature>
<keyword evidence="9" id="KW-0503">Monooxygenase</keyword>
<evidence type="ECO:0000256" key="11">
    <source>
        <dbReference type="SAM" id="Phobius"/>
    </source>
</evidence>
<feature type="repeat" description="NHL" evidence="8">
    <location>
        <begin position="505"/>
        <end position="545"/>
    </location>
</feature>
<dbReference type="InterPro" id="IPR036188">
    <property type="entry name" value="FAD/NAD-bd_sf"/>
</dbReference>
<evidence type="ECO:0000313" key="15">
    <source>
        <dbReference type="Proteomes" id="UP001158576"/>
    </source>
</evidence>
<dbReference type="InterPro" id="IPR011042">
    <property type="entry name" value="6-blade_b-propeller_TolB-like"/>
</dbReference>
<keyword evidence="15" id="KW-1185">Reference proteome</keyword>
<keyword evidence="3" id="KW-0677">Repeat</keyword>
<protein>
    <recommendedName>
        <fullName evidence="9">Flavin-containing monooxygenase</fullName>
        <ecNumber evidence="9">1.-.-.-</ecNumber>
    </recommendedName>
</protein>
<dbReference type="Pfam" id="PF03712">
    <property type="entry name" value="Cu2_monoox_C"/>
    <property type="match status" value="1"/>
</dbReference>
<evidence type="ECO:0000256" key="2">
    <source>
        <dbReference type="ARBA" id="ARBA00022630"/>
    </source>
</evidence>
<evidence type="ECO:0000256" key="5">
    <source>
        <dbReference type="ARBA" id="ARBA00023002"/>
    </source>
</evidence>
<feature type="domain" description="Copper type II ascorbate-dependent monooxygenase C-terminal" evidence="13">
    <location>
        <begin position="168"/>
        <end position="301"/>
    </location>
</feature>
<keyword evidence="11" id="KW-0812">Transmembrane</keyword>
<feature type="compositionally biased region" description="Basic and acidic residues" evidence="10">
    <location>
        <begin position="362"/>
        <end position="385"/>
    </location>
</feature>
<dbReference type="PROSITE" id="PS51125">
    <property type="entry name" value="NHL"/>
    <property type="match status" value="2"/>
</dbReference>
<evidence type="ECO:0000256" key="3">
    <source>
        <dbReference type="ARBA" id="ARBA00022737"/>
    </source>
</evidence>
<comment type="cofactor">
    <cofactor evidence="9">
        <name>FAD</name>
        <dbReference type="ChEBI" id="CHEBI:57692"/>
    </cofactor>
</comment>
<evidence type="ECO:0000256" key="10">
    <source>
        <dbReference type="SAM" id="MobiDB-lite"/>
    </source>
</evidence>
<keyword evidence="4 9" id="KW-0274">FAD</keyword>
<evidence type="ECO:0000259" key="13">
    <source>
        <dbReference type="Pfam" id="PF03712"/>
    </source>
</evidence>
<dbReference type="EMBL" id="OU015567">
    <property type="protein sequence ID" value="CAG5110869.1"/>
    <property type="molecule type" value="Genomic_DNA"/>
</dbReference>
<feature type="transmembrane region" description="Helical" evidence="11">
    <location>
        <begin position="795"/>
        <end position="820"/>
    </location>
</feature>
<dbReference type="InterPro" id="IPR024548">
    <property type="entry name" value="Cu2_monoox_C"/>
</dbReference>
<dbReference type="InterPro" id="IPR008977">
    <property type="entry name" value="PHM/PNGase_F_dom_sf"/>
</dbReference>
<dbReference type="InterPro" id="IPR000720">
    <property type="entry name" value="PHM/PAL"/>
</dbReference>
<dbReference type="Gene3D" id="2.60.120.230">
    <property type="match status" value="1"/>
</dbReference>
<dbReference type="Pfam" id="PF00743">
    <property type="entry name" value="FMO-like"/>
    <property type="match status" value="1"/>
</dbReference>
<keyword evidence="6" id="KW-1015">Disulfide bond</keyword>